<evidence type="ECO:0000259" key="10">
    <source>
        <dbReference type="PROSITE" id="PS50110"/>
    </source>
</evidence>
<dbReference type="InterPro" id="IPR001867">
    <property type="entry name" value="OmpR/PhoB-type_DNA-bd"/>
</dbReference>
<keyword evidence="2" id="KW-0963">Cytoplasm</keyword>
<dbReference type="RefSeq" id="WP_163106988.1">
    <property type="nucleotide sequence ID" value="NZ_JAAAWO010000009.1"/>
</dbReference>
<comment type="caution">
    <text evidence="12">The sequence shown here is derived from an EMBL/GenBank/DDBJ whole genome shotgun (WGS) entry which is preliminary data.</text>
</comment>
<dbReference type="GO" id="GO:0000976">
    <property type="term" value="F:transcription cis-regulatory region binding"/>
    <property type="evidence" value="ECO:0007669"/>
    <property type="project" value="TreeGrafter"/>
</dbReference>
<dbReference type="InterPro" id="IPR058124">
    <property type="entry name" value="CpxR-like_REC"/>
</dbReference>
<dbReference type="SMART" id="SM00862">
    <property type="entry name" value="Trans_reg_C"/>
    <property type="match status" value="1"/>
</dbReference>
<dbReference type="InterPro" id="IPR039420">
    <property type="entry name" value="WalR-like"/>
</dbReference>
<evidence type="ECO:0000259" key="11">
    <source>
        <dbReference type="PROSITE" id="PS51755"/>
    </source>
</evidence>
<evidence type="ECO:0000313" key="13">
    <source>
        <dbReference type="Proteomes" id="UP000471381"/>
    </source>
</evidence>
<dbReference type="Gene3D" id="3.40.50.2300">
    <property type="match status" value="1"/>
</dbReference>
<proteinExistence type="predicted"/>
<dbReference type="AlphaFoldDB" id="A0A6N9TGQ4"/>
<keyword evidence="4" id="KW-0902">Two-component regulatory system</keyword>
<evidence type="ECO:0000256" key="4">
    <source>
        <dbReference type="ARBA" id="ARBA00023012"/>
    </source>
</evidence>
<feature type="DNA-binding region" description="OmpR/PhoB-type" evidence="9">
    <location>
        <begin position="136"/>
        <end position="234"/>
    </location>
</feature>
<dbReference type="Pfam" id="PF00072">
    <property type="entry name" value="Response_reg"/>
    <property type="match status" value="1"/>
</dbReference>
<dbReference type="GO" id="GO:0032993">
    <property type="term" value="C:protein-DNA complex"/>
    <property type="evidence" value="ECO:0007669"/>
    <property type="project" value="TreeGrafter"/>
</dbReference>
<dbReference type="GO" id="GO:0000156">
    <property type="term" value="F:phosphorelay response regulator activity"/>
    <property type="evidence" value="ECO:0007669"/>
    <property type="project" value="TreeGrafter"/>
</dbReference>
<gene>
    <name evidence="12" type="ORF">GTQ48_12515</name>
</gene>
<sequence>MSKEFHLQSVLVIDDDIELTDMLSTYLSGMGYSVNVKNDGEAGLSEAISGHHYDLILLDVMMPKMDGFEVLQKLRASHTTPVLMLTARGDDYDRILGLELGADDYLPKPFNHRELVARIKAIVRRYTLTAAGGGTEQDLLINGIFLSPSSQQVKVNDIALELTTTEFMVLRLLMLNAAQRVTKEQISLKVLGKPLQAFDRSIDMHVSNLRKKISAVAPGDKIKTLRGVGYMLLPE</sequence>
<dbReference type="SUPFAM" id="SSF52172">
    <property type="entry name" value="CheY-like"/>
    <property type="match status" value="1"/>
</dbReference>
<dbReference type="Pfam" id="PF00486">
    <property type="entry name" value="Trans_reg_C"/>
    <property type="match status" value="1"/>
</dbReference>
<keyword evidence="7" id="KW-0804">Transcription</keyword>
<feature type="domain" description="Response regulatory" evidence="10">
    <location>
        <begin position="9"/>
        <end position="123"/>
    </location>
</feature>
<evidence type="ECO:0000313" key="12">
    <source>
        <dbReference type="EMBL" id="NDW16340.1"/>
    </source>
</evidence>
<evidence type="ECO:0000256" key="7">
    <source>
        <dbReference type="ARBA" id="ARBA00023163"/>
    </source>
</evidence>
<reference evidence="12 13" key="1">
    <citation type="submission" date="2020-01" db="EMBL/GenBank/DDBJ databases">
        <title>Genomes of bacteria type strains.</title>
        <authorList>
            <person name="Chen J."/>
            <person name="Zhu S."/>
            <person name="Yang J."/>
        </authorList>
    </citation>
    <scope>NUCLEOTIDE SEQUENCE [LARGE SCALE GENOMIC DNA]</scope>
    <source>
        <strain evidence="12 13">LMG 24078</strain>
    </source>
</reference>
<dbReference type="InterPro" id="IPR016032">
    <property type="entry name" value="Sig_transdc_resp-reg_C-effctor"/>
</dbReference>
<keyword evidence="13" id="KW-1185">Reference proteome</keyword>
<dbReference type="PROSITE" id="PS50110">
    <property type="entry name" value="RESPONSE_REGULATORY"/>
    <property type="match status" value="1"/>
</dbReference>
<dbReference type="Proteomes" id="UP000471381">
    <property type="component" value="Unassembled WGS sequence"/>
</dbReference>
<dbReference type="PANTHER" id="PTHR48111">
    <property type="entry name" value="REGULATOR OF RPOS"/>
    <property type="match status" value="1"/>
</dbReference>
<keyword evidence="3 8" id="KW-0597">Phosphoprotein</keyword>
<evidence type="ECO:0000256" key="3">
    <source>
        <dbReference type="ARBA" id="ARBA00022553"/>
    </source>
</evidence>
<keyword evidence="6 9" id="KW-0238">DNA-binding</keyword>
<name>A0A6N9TGQ4_9ALTE</name>
<dbReference type="InterPro" id="IPR001789">
    <property type="entry name" value="Sig_transdc_resp-reg_receiver"/>
</dbReference>
<dbReference type="Gene3D" id="1.10.10.10">
    <property type="entry name" value="Winged helix-like DNA-binding domain superfamily/Winged helix DNA-binding domain"/>
    <property type="match status" value="1"/>
</dbReference>
<dbReference type="PROSITE" id="PS51755">
    <property type="entry name" value="OMPR_PHOB"/>
    <property type="match status" value="1"/>
</dbReference>
<comment type="subcellular location">
    <subcellularLocation>
        <location evidence="1">Cytoplasm</location>
    </subcellularLocation>
</comment>
<dbReference type="SMART" id="SM00448">
    <property type="entry name" value="REC"/>
    <property type="match status" value="1"/>
</dbReference>
<evidence type="ECO:0000256" key="2">
    <source>
        <dbReference type="ARBA" id="ARBA00022490"/>
    </source>
</evidence>
<dbReference type="CDD" id="cd00383">
    <property type="entry name" value="trans_reg_C"/>
    <property type="match status" value="1"/>
</dbReference>
<keyword evidence="5" id="KW-0805">Transcription regulation</keyword>
<dbReference type="GO" id="GO:0005829">
    <property type="term" value="C:cytosol"/>
    <property type="evidence" value="ECO:0007669"/>
    <property type="project" value="TreeGrafter"/>
</dbReference>
<feature type="modified residue" description="4-aspartylphosphate" evidence="8">
    <location>
        <position position="59"/>
    </location>
</feature>
<dbReference type="EMBL" id="JAAAWO010000009">
    <property type="protein sequence ID" value="NDW16340.1"/>
    <property type="molecule type" value="Genomic_DNA"/>
</dbReference>
<evidence type="ECO:0000256" key="9">
    <source>
        <dbReference type="PROSITE-ProRule" id="PRU01091"/>
    </source>
</evidence>
<organism evidence="12 13">
    <name type="scientific">Alteromonas genovensis</name>
    <dbReference type="NCBI Taxonomy" id="471225"/>
    <lineage>
        <taxon>Bacteria</taxon>
        <taxon>Pseudomonadati</taxon>
        <taxon>Pseudomonadota</taxon>
        <taxon>Gammaproteobacteria</taxon>
        <taxon>Alteromonadales</taxon>
        <taxon>Alteromonadaceae</taxon>
        <taxon>Alteromonas/Salinimonas group</taxon>
        <taxon>Alteromonas</taxon>
    </lineage>
</organism>
<dbReference type="InterPro" id="IPR036388">
    <property type="entry name" value="WH-like_DNA-bd_sf"/>
</dbReference>
<evidence type="ECO:0000256" key="5">
    <source>
        <dbReference type="ARBA" id="ARBA00023015"/>
    </source>
</evidence>
<evidence type="ECO:0000256" key="6">
    <source>
        <dbReference type="ARBA" id="ARBA00023125"/>
    </source>
</evidence>
<dbReference type="CDD" id="cd17623">
    <property type="entry name" value="REC_OmpR_CpxR"/>
    <property type="match status" value="1"/>
</dbReference>
<dbReference type="Gene3D" id="6.10.250.690">
    <property type="match status" value="1"/>
</dbReference>
<dbReference type="InterPro" id="IPR011006">
    <property type="entry name" value="CheY-like_superfamily"/>
</dbReference>
<dbReference type="SUPFAM" id="SSF46894">
    <property type="entry name" value="C-terminal effector domain of the bipartite response regulators"/>
    <property type="match status" value="1"/>
</dbReference>
<dbReference type="FunFam" id="3.40.50.2300:FF:000001">
    <property type="entry name" value="DNA-binding response regulator PhoB"/>
    <property type="match status" value="1"/>
</dbReference>
<accession>A0A6N9TGQ4</accession>
<dbReference type="PANTHER" id="PTHR48111:SF39">
    <property type="entry name" value="TRANSCRIPTIONAL REGULATORY PROTEIN CPXR"/>
    <property type="match status" value="1"/>
</dbReference>
<protein>
    <submittedName>
        <fullName evidence="12">Response regulator</fullName>
    </submittedName>
</protein>
<evidence type="ECO:0000256" key="8">
    <source>
        <dbReference type="PROSITE-ProRule" id="PRU00169"/>
    </source>
</evidence>
<feature type="domain" description="OmpR/PhoB-type" evidence="11">
    <location>
        <begin position="136"/>
        <end position="234"/>
    </location>
</feature>
<evidence type="ECO:0000256" key="1">
    <source>
        <dbReference type="ARBA" id="ARBA00004496"/>
    </source>
</evidence>
<dbReference type="GO" id="GO:0006355">
    <property type="term" value="P:regulation of DNA-templated transcription"/>
    <property type="evidence" value="ECO:0007669"/>
    <property type="project" value="InterPro"/>
</dbReference>